<dbReference type="Gene3D" id="2.70.98.70">
    <property type="match status" value="1"/>
</dbReference>
<keyword evidence="4 7" id="KW-0456">Lyase</keyword>
<evidence type="ECO:0000256" key="3">
    <source>
        <dbReference type="ARBA" id="ARBA00022764"/>
    </source>
</evidence>
<evidence type="ECO:0000256" key="1">
    <source>
        <dbReference type="ARBA" id="ARBA00004418"/>
    </source>
</evidence>
<name>A0A2J8GQX5_VIBDI</name>
<evidence type="ECO:0000313" key="8">
    <source>
        <dbReference type="Proteomes" id="UP000236449"/>
    </source>
</evidence>
<dbReference type="Proteomes" id="UP000236449">
    <property type="component" value="Unassembled WGS sequence"/>
</dbReference>
<dbReference type="OrthoDB" id="9772435at2"/>
<dbReference type="Gene3D" id="1.50.10.100">
    <property type="entry name" value="Chondroitin AC/alginate lyase"/>
    <property type="match status" value="1"/>
</dbReference>
<feature type="domain" description="Alginate lyase" evidence="5">
    <location>
        <begin position="96"/>
        <end position="291"/>
    </location>
</feature>
<evidence type="ECO:0000259" key="6">
    <source>
        <dbReference type="Pfam" id="PF07940"/>
    </source>
</evidence>
<organism evidence="7 8">
    <name type="scientific">Vibrio diazotrophicus</name>
    <dbReference type="NCBI Taxonomy" id="685"/>
    <lineage>
        <taxon>Bacteria</taxon>
        <taxon>Pseudomonadati</taxon>
        <taxon>Pseudomonadota</taxon>
        <taxon>Gammaproteobacteria</taxon>
        <taxon>Vibrionales</taxon>
        <taxon>Vibrionaceae</taxon>
        <taxon>Vibrio</taxon>
    </lineage>
</organism>
<feature type="domain" description="Heparinase II/III-like C-terminal" evidence="6">
    <location>
        <begin position="367"/>
        <end position="530"/>
    </location>
</feature>
<sequence length="670" mass="77086">MLQFTSQEITRIREKVTNELIEKLIADNFDVLNSETLVPPDARATWNLYYFCPEHGVRLNWDRNSPTTHACPIDNQQFCGEPYDGAWWRWLNTLNSKACYELGLLWQLTQDPKYLSKVKDILLQYAQYYPDYEVHGGIPYNGPGKANAQTLCEANCHLDFARGYDFISDELSDADKHFIEERLLREGAMFLIEHRTDQLHNHEMKINATIGIIGLLLQEKAYLEFALNSKYGLHYQLNKGCLGEGMWFEGSIHYHYYALQALLAYEKVAWNTEYSVSNNPNLKRMLKFPLKLLMTEKHFPRLNDCIAGQEELSHVHIFEFANKLFPNEVFYKALNTIYQTMSRNNLEALLYGDDAYAATEILSCSSIHAPDAGYTLGYESESKNSYLLKHSPYGGEHDHYDRLGLIIVRNGQEILPDLGTTGYGACLHKQYYKTSSTHNTLVVNQANQPPINPIVHMYLEQDSYQFVDTEVNWGTKLAEVDSHTIDEWDTEAYTNVRFRRCILWLGDALIELNTVHNPDSQRLDLTYHARGQHLLNPSWTAVENTLDGPLSIMKNCHERKSIYEQSLVYRIDGQSDYKQTVVTDSCCDFLVGNAPDNPATTDLAYLLVTSRSPVLNTLVLHDLSESGHYQINDTQWQDNSVTFVVTNNEEQVFFQYDFSSCLLIRNVLHS</sequence>
<protein>
    <submittedName>
        <fullName evidence="7">Alginate lyase</fullName>
    </submittedName>
</protein>
<dbReference type="GO" id="GO:0042597">
    <property type="term" value="C:periplasmic space"/>
    <property type="evidence" value="ECO:0007669"/>
    <property type="project" value="UniProtKB-SubCell"/>
</dbReference>
<dbReference type="PANTHER" id="PTHR39210">
    <property type="entry name" value="HEPARIN-SULFATE LYASE"/>
    <property type="match status" value="1"/>
</dbReference>
<dbReference type="RefSeq" id="WP_102955492.1">
    <property type="nucleotide sequence ID" value="NZ_POSI01000027.1"/>
</dbReference>
<evidence type="ECO:0000313" key="7">
    <source>
        <dbReference type="EMBL" id="PNI01567.1"/>
    </source>
</evidence>
<proteinExistence type="predicted"/>
<accession>A0A2J8GQX5</accession>
<dbReference type="InterPro" id="IPR008929">
    <property type="entry name" value="Chondroitin_lyas"/>
</dbReference>
<dbReference type="AlphaFoldDB" id="A0A2J8GQX5"/>
<dbReference type="PANTHER" id="PTHR39210:SF1">
    <property type="entry name" value="HEPARIN-SULFATE LYASE"/>
    <property type="match status" value="1"/>
</dbReference>
<comment type="caution">
    <text evidence="7">The sequence shown here is derived from an EMBL/GenBank/DDBJ whole genome shotgun (WGS) entry which is preliminary data.</text>
</comment>
<evidence type="ECO:0000256" key="4">
    <source>
        <dbReference type="ARBA" id="ARBA00023239"/>
    </source>
</evidence>
<dbReference type="SUPFAM" id="SSF48230">
    <property type="entry name" value="Chondroitin AC/alginate lyase"/>
    <property type="match status" value="1"/>
</dbReference>
<dbReference type="InterPro" id="IPR008397">
    <property type="entry name" value="Alginate_lyase_dom"/>
</dbReference>
<evidence type="ECO:0000256" key="2">
    <source>
        <dbReference type="ARBA" id="ARBA00022729"/>
    </source>
</evidence>
<keyword evidence="3" id="KW-0574">Periplasm</keyword>
<reference evidence="7 8" key="1">
    <citation type="submission" date="2018-01" db="EMBL/GenBank/DDBJ databases">
        <title>Draft genome sequences of six Vibrio diazotrophicus strains isolated from deep-sea sediments of the Baltic Sea.</title>
        <authorList>
            <person name="Castillo D."/>
            <person name="Vandieken V."/>
            <person name="Chiang O."/>
            <person name="Middelboe M."/>
        </authorList>
    </citation>
    <scope>NUCLEOTIDE SEQUENCE [LARGE SCALE GENOMIC DNA]</scope>
    <source>
        <strain evidence="7 8">60.27F</strain>
    </source>
</reference>
<keyword evidence="2" id="KW-0732">Signal</keyword>
<dbReference type="EMBL" id="POSK01000020">
    <property type="protein sequence ID" value="PNI01567.1"/>
    <property type="molecule type" value="Genomic_DNA"/>
</dbReference>
<dbReference type="Pfam" id="PF05426">
    <property type="entry name" value="Alginate_lyase"/>
    <property type="match status" value="1"/>
</dbReference>
<comment type="subcellular location">
    <subcellularLocation>
        <location evidence="1">Periplasm</location>
    </subcellularLocation>
</comment>
<dbReference type="Pfam" id="PF07940">
    <property type="entry name" value="Hepar_II_III_C"/>
    <property type="match status" value="1"/>
</dbReference>
<evidence type="ECO:0000259" key="5">
    <source>
        <dbReference type="Pfam" id="PF05426"/>
    </source>
</evidence>
<dbReference type="InterPro" id="IPR012480">
    <property type="entry name" value="Hepar_II_III_C"/>
</dbReference>
<gene>
    <name evidence="7" type="ORF">C1N32_20030</name>
</gene>
<dbReference type="GO" id="GO:0016829">
    <property type="term" value="F:lyase activity"/>
    <property type="evidence" value="ECO:0007669"/>
    <property type="project" value="UniProtKB-KW"/>
</dbReference>